<keyword evidence="10" id="KW-1185">Reference proteome</keyword>
<comment type="subcellular location">
    <subcellularLocation>
        <location evidence="1">Membrane</location>
    </subcellularLocation>
</comment>
<dbReference type="SUPFAM" id="SSF58104">
    <property type="entry name" value="Methyl-accepting chemotaxis protein (MCP) signaling domain"/>
    <property type="match status" value="1"/>
</dbReference>
<reference evidence="9 10" key="1">
    <citation type="submission" date="2017-11" db="EMBL/GenBank/DDBJ databases">
        <title>Draft genome sequence of Mitsuaria sp. HWN-4.</title>
        <authorList>
            <person name="Gundlapally S.R."/>
        </authorList>
    </citation>
    <scope>NUCLEOTIDE SEQUENCE [LARGE SCALE GENOMIC DNA]</scope>
    <source>
        <strain evidence="9 10">HWN-4</strain>
    </source>
</reference>
<dbReference type="CDD" id="cd11386">
    <property type="entry name" value="MCP_signal"/>
    <property type="match status" value="1"/>
</dbReference>
<dbReference type="InterPro" id="IPR004090">
    <property type="entry name" value="Chemotax_Me-accpt_rcpt"/>
</dbReference>
<dbReference type="PRINTS" id="PR00260">
    <property type="entry name" value="CHEMTRNSDUCR"/>
</dbReference>
<feature type="compositionally biased region" description="Low complexity" evidence="5">
    <location>
        <begin position="532"/>
        <end position="571"/>
    </location>
</feature>
<evidence type="ECO:0000259" key="8">
    <source>
        <dbReference type="PROSITE" id="PS50885"/>
    </source>
</evidence>
<dbReference type="FunFam" id="1.10.287.950:FF:000001">
    <property type="entry name" value="Methyl-accepting chemotaxis sensory transducer"/>
    <property type="match status" value="1"/>
</dbReference>
<keyword evidence="4" id="KW-0807">Transducer</keyword>
<accession>A0A2G9C6N2</accession>
<dbReference type="GO" id="GO:0006935">
    <property type="term" value="P:chemotaxis"/>
    <property type="evidence" value="ECO:0007669"/>
    <property type="project" value="InterPro"/>
</dbReference>
<evidence type="ECO:0000256" key="4">
    <source>
        <dbReference type="PROSITE-ProRule" id="PRU00284"/>
    </source>
</evidence>
<dbReference type="GO" id="GO:0007165">
    <property type="term" value="P:signal transduction"/>
    <property type="evidence" value="ECO:0007669"/>
    <property type="project" value="UniProtKB-KW"/>
</dbReference>
<feature type="domain" description="Methyl-accepting transducer" evidence="7">
    <location>
        <begin position="266"/>
        <end position="495"/>
    </location>
</feature>
<dbReference type="AlphaFoldDB" id="A0A2G9C6N2"/>
<protein>
    <submittedName>
        <fullName evidence="9">Methyl-accepting chemotaxis protein</fullName>
    </submittedName>
</protein>
<dbReference type="InterPro" id="IPR047347">
    <property type="entry name" value="YvaQ-like_sensor"/>
</dbReference>
<dbReference type="Pfam" id="PF00672">
    <property type="entry name" value="HAMP"/>
    <property type="match status" value="1"/>
</dbReference>
<keyword evidence="6" id="KW-0812">Transmembrane</keyword>
<proteinExistence type="inferred from homology"/>
<evidence type="ECO:0000313" key="10">
    <source>
        <dbReference type="Proteomes" id="UP000231501"/>
    </source>
</evidence>
<sequence length="609" mass="63319">MKFSIATRLWIPVAVMSVMTIVMSLGAASRTRSLLEVAQATQERQQQRFELALRWRGLTEANASRVQAGLAANDNAVADAMKGDIAKTTETISTIQKQLEALAEGDDDKAAMARIAERRQAYIATRNEANKLKAGGDVSGAHQALRQKVVPAIEQYLVAQQDFVTLQQQRSAALREAAGAERMRTVWGVAALMALIVGLLALATAYFVRTISAPLKSLMAEAERIGEGDLFHVDRDYSQDEIGDVQRALAAMKSSLRKVIREVRASADGMQTASQEIASGNQDLSHRTEQTASNLQHAASSLAQLTGTVQQSADSARTANQLAGSAAEVAERGGTVVGEVVGTMAQIDASAKKINDIIGTIDGIAFQTNILALNAAVEAARAGEHGKGFAVVASEVRALAQRSAGAAREIKALIGDSVAKVEAGSQLVRDAGATMTEIVASVQRVSDIIGEISASTVEQSQGIGSVNGSVAQLDQMTQQNAALVEESAAAAESLSDQARKLTALVGHFKVSDPKPGSNDPAVVVPPPPLARTSAPAPKPAVAASTAKPPTAKPVMAKPAAAAPSTPRAPAPSVVKARPALTTPPTPKPAPATSPGPSATSAPGDDWETF</sequence>
<evidence type="ECO:0000256" key="1">
    <source>
        <dbReference type="ARBA" id="ARBA00004370"/>
    </source>
</evidence>
<feature type="compositionally biased region" description="Pro residues" evidence="5">
    <location>
        <begin position="581"/>
        <end position="593"/>
    </location>
</feature>
<dbReference type="Pfam" id="PF12729">
    <property type="entry name" value="4HB_MCP_1"/>
    <property type="match status" value="1"/>
</dbReference>
<dbReference type="Pfam" id="PF00015">
    <property type="entry name" value="MCPsignal"/>
    <property type="match status" value="1"/>
</dbReference>
<gene>
    <name evidence="9" type="ORF">CS062_17015</name>
</gene>
<name>A0A2G9C6N2_9BURK</name>
<dbReference type="Proteomes" id="UP000231501">
    <property type="component" value="Unassembled WGS sequence"/>
</dbReference>
<dbReference type="GO" id="GO:0004888">
    <property type="term" value="F:transmembrane signaling receptor activity"/>
    <property type="evidence" value="ECO:0007669"/>
    <property type="project" value="InterPro"/>
</dbReference>
<dbReference type="OrthoDB" id="9806477at2"/>
<dbReference type="GO" id="GO:0005886">
    <property type="term" value="C:plasma membrane"/>
    <property type="evidence" value="ECO:0007669"/>
    <property type="project" value="TreeGrafter"/>
</dbReference>
<keyword evidence="2" id="KW-0488">Methylation</keyword>
<dbReference type="RefSeq" id="WP_099862795.1">
    <property type="nucleotide sequence ID" value="NZ_PEOG01000048.1"/>
</dbReference>
<evidence type="ECO:0000256" key="2">
    <source>
        <dbReference type="ARBA" id="ARBA00022481"/>
    </source>
</evidence>
<dbReference type="EMBL" id="PEOG01000048">
    <property type="protein sequence ID" value="PIM52002.1"/>
    <property type="molecule type" value="Genomic_DNA"/>
</dbReference>
<dbReference type="InterPro" id="IPR051310">
    <property type="entry name" value="MCP_chemotaxis"/>
</dbReference>
<evidence type="ECO:0000259" key="7">
    <source>
        <dbReference type="PROSITE" id="PS50111"/>
    </source>
</evidence>
<organism evidence="9 10">
    <name type="scientific">Roseateles chitinivorans</name>
    <dbReference type="NCBI Taxonomy" id="2917965"/>
    <lineage>
        <taxon>Bacteria</taxon>
        <taxon>Pseudomonadati</taxon>
        <taxon>Pseudomonadota</taxon>
        <taxon>Betaproteobacteria</taxon>
        <taxon>Burkholderiales</taxon>
        <taxon>Sphaerotilaceae</taxon>
        <taxon>Roseateles</taxon>
    </lineage>
</organism>
<dbReference type="InterPro" id="IPR024478">
    <property type="entry name" value="HlyB_4HB_MCP"/>
</dbReference>
<dbReference type="CDD" id="cd06225">
    <property type="entry name" value="HAMP"/>
    <property type="match status" value="1"/>
</dbReference>
<feature type="transmembrane region" description="Helical" evidence="6">
    <location>
        <begin position="185"/>
        <end position="208"/>
    </location>
</feature>
<dbReference type="PANTHER" id="PTHR43531">
    <property type="entry name" value="PROTEIN ICFG"/>
    <property type="match status" value="1"/>
</dbReference>
<dbReference type="SMART" id="SM00283">
    <property type="entry name" value="MA"/>
    <property type="match status" value="1"/>
</dbReference>
<dbReference type="SMART" id="SM00304">
    <property type="entry name" value="HAMP"/>
    <property type="match status" value="1"/>
</dbReference>
<feature type="transmembrane region" description="Helical" evidence="6">
    <location>
        <begin position="6"/>
        <end position="28"/>
    </location>
</feature>
<keyword evidence="6" id="KW-1133">Transmembrane helix</keyword>
<dbReference type="PANTHER" id="PTHR43531:SF14">
    <property type="entry name" value="METHYL-ACCEPTING CHEMOTAXIS PROTEIN I-RELATED"/>
    <property type="match status" value="1"/>
</dbReference>
<feature type="domain" description="HAMP" evidence="8">
    <location>
        <begin position="209"/>
        <end position="261"/>
    </location>
</feature>
<evidence type="ECO:0000256" key="5">
    <source>
        <dbReference type="SAM" id="MobiDB-lite"/>
    </source>
</evidence>
<comment type="similarity">
    <text evidence="3">Belongs to the methyl-accepting chemotaxis (MCP) protein family.</text>
</comment>
<dbReference type="PROSITE" id="PS50111">
    <property type="entry name" value="CHEMOTAXIS_TRANSDUC_2"/>
    <property type="match status" value="1"/>
</dbReference>
<dbReference type="Gene3D" id="1.10.287.950">
    <property type="entry name" value="Methyl-accepting chemotaxis protein"/>
    <property type="match status" value="1"/>
</dbReference>
<feature type="region of interest" description="Disordered" evidence="5">
    <location>
        <begin position="509"/>
        <end position="609"/>
    </location>
</feature>
<keyword evidence="6" id="KW-0472">Membrane</keyword>
<evidence type="ECO:0000256" key="6">
    <source>
        <dbReference type="SAM" id="Phobius"/>
    </source>
</evidence>
<evidence type="ECO:0000256" key="3">
    <source>
        <dbReference type="ARBA" id="ARBA00029447"/>
    </source>
</evidence>
<dbReference type="InterPro" id="IPR004089">
    <property type="entry name" value="MCPsignal_dom"/>
</dbReference>
<dbReference type="InterPro" id="IPR003660">
    <property type="entry name" value="HAMP_dom"/>
</dbReference>
<comment type="caution">
    <text evidence="9">The sequence shown here is derived from an EMBL/GenBank/DDBJ whole genome shotgun (WGS) entry which is preliminary data.</text>
</comment>
<dbReference type="PROSITE" id="PS50885">
    <property type="entry name" value="HAMP"/>
    <property type="match status" value="1"/>
</dbReference>
<dbReference type="CDD" id="cd19411">
    <property type="entry name" value="MCP2201-like_sensor"/>
    <property type="match status" value="1"/>
</dbReference>
<evidence type="ECO:0000313" key="9">
    <source>
        <dbReference type="EMBL" id="PIM52002.1"/>
    </source>
</evidence>